<dbReference type="InterPro" id="IPR006202">
    <property type="entry name" value="Neur_chan_lig-bd"/>
</dbReference>
<evidence type="ECO:0000313" key="3">
    <source>
        <dbReference type="EMBL" id="GBP28601.1"/>
    </source>
</evidence>
<proteinExistence type="predicted"/>
<evidence type="ECO:0000256" key="1">
    <source>
        <dbReference type="SAM" id="SignalP"/>
    </source>
</evidence>
<dbReference type="SUPFAM" id="SSF63712">
    <property type="entry name" value="Nicotinic receptor ligand binding domain-like"/>
    <property type="match status" value="1"/>
</dbReference>
<dbReference type="OrthoDB" id="5975154at2759"/>
<dbReference type="Proteomes" id="UP000299102">
    <property type="component" value="Unassembled WGS sequence"/>
</dbReference>
<dbReference type="InterPro" id="IPR006201">
    <property type="entry name" value="Neur_channel"/>
</dbReference>
<dbReference type="STRING" id="151549.A0A4C1UQ65"/>
<dbReference type="AlphaFoldDB" id="A0A4C1UQ65"/>
<keyword evidence="4" id="KW-1185">Reference proteome</keyword>
<feature type="domain" description="Neurotransmitter-gated ion-channel ligand-binding" evidence="2">
    <location>
        <begin position="31"/>
        <end position="236"/>
    </location>
</feature>
<evidence type="ECO:0000259" key="2">
    <source>
        <dbReference type="Pfam" id="PF02931"/>
    </source>
</evidence>
<evidence type="ECO:0000313" key="4">
    <source>
        <dbReference type="Proteomes" id="UP000299102"/>
    </source>
</evidence>
<gene>
    <name evidence="3" type="primary">CHRNA10</name>
    <name evidence="3" type="ORF">EVAR_85800_1</name>
</gene>
<keyword evidence="3" id="KW-0675">Receptor</keyword>
<dbReference type="Pfam" id="PF02931">
    <property type="entry name" value="Neur_chan_LBD"/>
    <property type="match status" value="1"/>
</dbReference>
<name>A0A4C1UQ65_EUMVA</name>
<dbReference type="GO" id="GO:0016020">
    <property type="term" value="C:membrane"/>
    <property type="evidence" value="ECO:0007669"/>
    <property type="project" value="InterPro"/>
</dbReference>
<dbReference type="GO" id="GO:0005230">
    <property type="term" value="F:extracellular ligand-gated monoatomic ion channel activity"/>
    <property type="evidence" value="ECO:0007669"/>
    <property type="project" value="InterPro"/>
</dbReference>
<reference evidence="3 4" key="1">
    <citation type="journal article" date="2019" name="Commun. Biol.">
        <title>The bagworm genome reveals a unique fibroin gene that provides high tensile strength.</title>
        <authorList>
            <person name="Kono N."/>
            <person name="Nakamura H."/>
            <person name="Ohtoshi R."/>
            <person name="Tomita M."/>
            <person name="Numata K."/>
            <person name="Arakawa K."/>
        </authorList>
    </citation>
    <scope>NUCLEOTIDE SEQUENCE [LARGE SCALE GENOMIC DNA]</scope>
</reference>
<dbReference type="InterPro" id="IPR036734">
    <property type="entry name" value="Neur_chan_lig-bd_sf"/>
</dbReference>
<dbReference type="Gene3D" id="2.70.170.10">
    <property type="entry name" value="Neurotransmitter-gated ion-channel ligand-binding domain"/>
    <property type="match status" value="1"/>
</dbReference>
<organism evidence="3 4">
    <name type="scientific">Eumeta variegata</name>
    <name type="common">Bagworm moth</name>
    <name type="synonym">Eumeta japonica</name>
    <dbReference type="NCBI Taxonomy" id="151549"/>
    <lineage>
        <taxon>Eukaryota</taxon>
        <taxon>Metazoa</taxon>
        <taxon>Ecdysozoa</taxon>
        <taxon>Arthropoda</taxon>
        <taxon>Hexapoda</taxon>
        <taxon>Insecta</taxon>
        <taxon>Pterygota</taxon>
        <taxon>Neoptera</taxon>
        <taxon>Endopterygota</taxon>
        <taxon>Lepidoptera</taxon>
        <taxon>Glossata</taxon>
        <taxon>Ditrysia</taxon>
        <taxon>Tineoidea</taxon>
        <taxon>Psychidae</taxon>
        <taxon>Oiketicinae</taxon>
        <taxon>Eumeta</taxon>
    </lineage>
</organism>
<accession>A0A4C1UQ65</accession>
<feature type="signal peptide" evidence="1">
    <location>
        <begin position="1"/>
        <end position="18"/>
    </location>
</feature>
<dbReference type="CDD" id="cd18989">
    <property type="entry name" value="LGIC_ECD_cation"/>
    <property type="match status" value="1"/>
</dbReference>
<sequence length="310" mass="35727">MLRFAITILIVGTALIKAKECQNKLHTLEVKLQNDLLQNYPSPNEPPLKKNTDIIKVTVRLIPQYFVLITQEESFYLHTWLVMSWTDPFLQWNPADYGGINETTIQTYKVWDPMSIIDDYSLGRYYYFYSTNSVDYNGNVVYYTQFAETIQCKVDMRKWPYDTQVCNYTFGENMKKWKHVSFSLAKISSNPAFIDPSAGWRLNSIQQSDVNIQYDCVNDTRAVVNTIRFSLEIRREAAGLSAMIIIPSLVLMSLTMVSQLLEVNSSRLGMSCQSMFGKIDLLGRSWEQEKRSPTDVTSPTSTFLSTLRRA</sequence>
<dbReference type="GO" id="GO:0004888">
    <property type="term" value="F:transmembrane signaling receptor activity"/>
    <property type="evidence" value="ECO:0007669"/>
    <property type="project" value="InterPro"/>
</dbReference>
<dbReference type="PANTHER" id="PTHR18945">
    <property type="entry name" value="NEUROTRANSMITTER GATED ION CHANNEL"/>
    <property type="match status" value="1"/>
</dbReference>
<dbReference type="EMBL" id="BGZK01000209">
    <property type="protein sequence ID" value="GBP28601.1"/>
    <property type="molecule type" value="Genomic_DNA"/>
</dbReference>
<comment type="caution">
    <text evidence="3">The sequence shown here is derived from an EMBL/GenBank/DDBJ whole genome shotgun (WGS) entry which is preliminary data.</text>
</comment>
<protein>
    <submittedName>
        <fullName evidence="3">Neuronal acetylcholine receptor subunit alpha-10</fullName>
    </submittedName>
</protein>
<keyword evidence="1" id="KW-0732">Signal</keyword>
<feature type="chain" id="PRO_5020041990" evidence="1">
    <location>
        <begin position="19"/>
        <end position="310"/>
    </location>
</feature>